<keyword evidence="2" id="KW-1185">Reference proteome</keyword>
<evidence type="ECO:0000313" key="1">
    <source>
        <dbReference type="EMBL" id="MBK1659939.1"/>
    </source>
</evidence>
<name>A0ABS1CZH4_9PROT</name>
<protein>
    <submittedName>
        <fullName evidence="1">Uncharacterized protein</fullName>
    </submittedName>
</protein>
<organism evidence="1 2">
    <name type="scientific">Paracraurococcus ruber</name>
    <dbReference type="NCBI Taxonomy" id="77675"/>
    <lineage>
        <taxon>Bacteria</taxon>
        <taxon>Pseudomonadati</taxon>
        <taxon>Pseudomonadota</taxon>
        <taxon>Alphaproteobacteria</taxon>
        <taxon>Acetobacterales</taxon>
        <taxon>Roseomonadaceae</taxon>
        <taxon>Paracraurococcus</taxon>
    </lineage>
</organism>
<dbReference type="EMBL" id="NRSG01000135">
    <property type="protein sequence ID" value="MBK1659939.1"/>
    <property type="molecule type" value="Genomic_DNA"/>
</dbReference>
<dbReference type="Proteomes" id="UP000697995">
    <property type="component" value="Unassembled WGS sequence"/>
</dbReference>
<proteinExistence type="predicted"/>
<gene>
    <name evidence="1" type="ORF">CKO45_17045</name>
</gene>
<reference evidence="1 2" key="1">
    <citation type="journal article" date="2020" name="Microorganisms">
        <title>Osmotic Adaptation and Compatible Solute Biosynthesis of Phototrophic Bacteria as Revealed from Genome Analyses.</title>
        <authorList>
            <person name="Imhoff J.F."/>
            <person name="Rahn T."/>
            <person name="Kunzel S."/>
            <person name="Keller A."/>
            <person name="Neulinger S.C."/>
        </authorList>
    </citation>
    <scope>NUCLEOTIDE SEQUENCE [LARGE SCALE GENOMIC DNA]</scope>
    <source>
        <strain evidence="1 2">DSM 15382</strain>
    </source>
</reference>
<comment type="caution">
    <text evidence="1">The sequence shown here is derived from an EMBL/GenBank/DDBJ whole genome shotgun (WGS) entry which is preliminary data.</text>
</comment>
<accession>A0ABS1CZH4</accession>
<evidence type="ECO:0000313" key="2">
    <source>
        <dbReference type="Proteomes" id="UP000697995"/>
    </source>
</evidence>
<sequence>PAASPAPAPVPAAEPPRPGCGLSPVFPAAWRATPGPQHERLAALRAAFARSQDGLGEAADLAEFYLAQGLAEEAVALAQSRPAEATPSPDQARLARAADAARLLLRQPVDAGSPLLAERPDCEREDLALWRALDAAATGDSTRVAALIPRARTALREAPERLRFALALTLADAVEEDAGALRALLAPLRNAEGSAADLAGRAWLQARIARLDGNREEEMRHLARAAEAGRTLPALFARARIAGLQAAATGPEAARAEARLVDVLRTYRFEPLGEEAAVALGALLLGRGDYAGALEAGESAGQASAHPGVESRGAQLIARILRRLMTEEGEGPRTEERLALWWRYEGYATPGERGDDIRMGAARLLLRQGFGEAALDALRQLGPATAASPAGTALLAQAEAAAPNGDPQRALALLRSLPASPEMRRTAAAALARLGRPAEAAGALDGLGGIADRLVRAGHLYAARSWPAAAEAYADLLRDAGLPAAARADATPRYASAAALAGTRPATPVPDSALAVDATSLQLLRLTAAPGPAQPAGPMANALGGPQAGIAAIRTAIDRSRDIEALLPPQRDR</sequence>
<dbReference type="RefSeq" id="WP_200305866.1">
    <property type="nucleotide sequence ID" value="NZ_NRSG01000135.1"/>
</dbReference>
<feature type="non-terminal residue" evidence="1">
    <location>
        <position position="1"/>
    </location>
</feature>